<keyword evidence="2" id="KW-0378">Hydrolase</keyword>
<dbReference type="CDD" id="cd03443">
    <property type="entry name" value="PaaI_thioesterase"/>
    <property type="match status" value="1"/>
</dbReference>
<gene>
    <name evidence="4" type="ORF">EG799_11220</name>
</gene>
<dbReference type="InterPro" id="IPR006683">
    <property type="entry name" value="Thioestr_dom"/>
</dbReference>
<feature type="domain" description="Thioesterase" evidence="3">
    <location>
        <begin position="30"/>
        <end position="104"/>
    </location>
</feature>
<name>A0A3N5DMB1_9SPHN</name>
<evidence type="ECO:0000256" key="1">
    <source>
        <dbReference type="ARBA" id="ARBA00008324"/>
    </source>
</evidence>
<evidence type="ECO:0000313" key="5">
    <source>
        <dbReference type="Proteomes" id="UP000275232"/>
    </source>
</evidence>
<comment type="caution">
    <text evidence="4">The sequence shown here is derived from an EMBL/GenBank/DDBJ whole genome shotgun (WGS) entry which is preliminary data.</text>
</comment>
<proteinExistence type="inferred from homology"/>
<sequence length="131" mass="13598">MGAQFVSHDEASGTVEMAFTPPDGFANMRGSVQGGLLAGPMDEAMGAAVYLATGGKLQLTLDINLSLLRPVAMERFTVKARAVRSGRKVTFVEAELFDHEGKLSARATATTLVTGWPGESQGGAGDKGRGA</sequence>
<dbReference type="Pfam" id="PF03061">
    <property type="entry name" value="4HBT"/>
    <property type="match status" value="1"/>
</dbReference>
<evidence type="ECO:0000313" key="4">
    <source>
        <dbReference type="EMBL" id="RPF72822.1"/>
    </source>
</evidence>
<comment type="similarity">
    <text evidence="1">Belongs to the thioesterase PaaI family.</text>
</comment>
<evidence type="ECO:0000259" key="3">
    <source>
        <dbReference type="Pfam" id="PF03061"/>
    </source>
</evidence>
<dbReference type="AlphaFoldDB" id="A0A3N5DMB1"/>
<dbReference type="PANTHER" id="PTHR21660:SF1">
    <property type="entry name" value="ACYL-COENZYME A THIOESTERASE 13"/>
    <property type="match status" value="1"/>
</dbReference>
<dbReference type="Proteomes" id="UP000275232">
    <property type="component" value="Unassembled WGS sequence"/>
</dbReference>
<organism evidence="4 5">
    <name type="scientific">Aurantiacibacter spongiae</name>
    <dbReference type="NCBI Taxonomy" id="2488860"/>
    <lineage>
        <taxon>Bacteria</taxon>
        <taxon>Pseudomonadati</taxon>
        <taxon>Pseudomonadota</taxon>
        <taxon>Alphaproteobacteria</taxon>
        <taxon>Sphingomonadales</taxon>
        <taxon>Erythrobacteraceae</taxon>
        <taxon>Aurantiacibacter</taxon>
    </lineage>
</organism>
<accession>A0A3N5DMB1</accession>
<dbReference type="InterPro" id="IPR029069">
    <property type="entry name" value="HotDog_dom_sf"/>
</dbReference>
<dbReference type="InterPro" id="IPR039298">
    <property type="entry name" value="ACOT13"/>
</dbReference>
<keyword evidence="5" id="KW-1185">Reference proteome</keyword>
<dbReference type="EMBL" id="RPFZ01000001">
    <property type="protein sequence ID" value="RPF72822.1"/>
    <property type="molecule type" value="Genomic_DNA"/>
</dbReference>
<dbReference type="PANTHER" id="PTHR21660">
    <property type="entry name" value="THIOESTERASE SUPERFAMILY MEMBER-RELATED"/>
    <property type="match status" value="1"/>
</dbReference>
<dbReference type="Gene3D" id="3.10.129.10">
    <property type="entry name" value="Hotdog Thioesterase"/>
    <property type="match status" value="1"/>
</dbReference>
<dbReference type="SUPFAM" id="SSF54637">
    <property type="entry name" value="Thioesterase/thiol ester dehydrase-isomerase"/>
    <property type="match status" value="1"/>
</dbReference>
<evidence type="ECO:0000256" key="2">
    <source>
        <dbReference type="ARBA" id="ARBA00022801"/>
    </source>
</evidence>
<dbReference type="GO" id="GO:0047617">
    <property type="term" value="F:fatty acyl-CoA hydrolase activity"/>
    <property type="evidence" value="ECO:0007669"/>
    <property type="project" value="InterPro"/>
</dbReference>
<protein>
    <submittedName>
        <fullName evidence="4">PaaI family thioesterase</fullName>
    </submittedName>
</protein>
<reference evidence="4 5" key="1">
    <citation type="submission" date="2018-11" db="EMBL/GenBank/DDBJ databases">
        <title>Erythrobacter spongiae sp. nov., isolated from a marine sponge.</title>
        <authorList>
            <person name="Zhuang L."/>
            <person name="Luo L."/>
        </authorList>
    </citation>
    <scope>NUCLEOTIDE SEQUENCE [LARGE SCALE GENOMIC DNA]</scope>
    <source>
        <strain evidence="4 5">HN-E23</strain>
    </source>
</reference>
<dbReference type="OrthoDB" id="9813282at2"/>
<dbReference type="NCBIfam" id="TIGR00369">
    <property type="entry name" value="unchar_dom_1"/>
    <property type="match status" value="1"/>
</dbReference>
<dbReference type="InterPro" id="IPR003736">
    <property type="entry name" value="PAAI_dom"/>
</dbReference>